<dbReference type="HOGENOM" id="CLU_606984_0_0_1"/>
<reference evidence="1 2" key="1">
    <citation type="journal article" date="2011" name="Proc. Natl. Acad. Sci. U.S.A.">
        <title>Genome and transcriptome analyses of the mountain pine beetle-fungal symbiont Grosmannia clavigera, a lodgepole pine pathogen.</title>
        <authorList>
            <person name="DiGuistini S."/>
            <person name="Wang Y."/>
            <person name="Liao N.Y."/>
            <person name="Taylor G."/>
            <person name="Tanguay P."/>
            <person name="Feau N."/>
            <person name="Henrissat B."/>
            <person name="Chan S.K."/>
            <person name="Hesse-Orce U."/>
            <person name="Alamouti S.M."/>
            <person name="Tsui C.K.M."/>
            <person name="Docking R.T."/>
            <person name="Levasseur A."/>
            <person name="Haridas S."/>
            <person name="Robertson G."/>
            <person name="Birol I."/>
            <person name="Holt R.A."/>
            <person name="Marra M.A."/>
            <person name="Hamelin R.C."/>
            <person name="Hirst M."/>
            <person name="Jones S.J.M."/>
            <person name="Bohlmann J."/>
            <person name="Breuil C."/>
        </authorList>
    </citation>
    <scope>NUCLEOTIDE SEQUENCE [LARGE SCALE GENOMIC DNA]</scope>
    <source>
        <strain evidence="2">kw1407 / UAMH 11150</strain>
    </source>
</reference>
<dbReference type="AlphaFoldDB" id="F0XHW7"/>
<dbReference type="Proteomes" id="UP000007796">
    <property type="component" value="Unassembled WGS sequence"/>
</dbReference>
<proteinExistence type="predicted"/>
<dbReference type="OrthoDB" id="5332316at2759"/>
<dbReference type="EMBL" id="GL629769">
    <property type="protein sequence ID" value="EFX02964.1"/>
    <property type="molecule type" value="Genomic_DNA"/>
</dbReference>
<evidence type="ECO:0000313" key="2">
    <source>
        <dbReference type="Proteomes" id="UP000007796"/>
    </source>
</evidence>
<gene>
    <name evidence="1" type="ORF">CMQ_2893</name>
</gene>
<dbReference type="RefSeq" id="XP_014172446.1">
    <property type="nucleotide sequence ID" value="XM_014316971.1"/>
</dbReference>
<sequence>MPLRQRPYNLLRQLLRQQAASGLQSHGSAAIRPRAFVSASSLCKQQATGGDGGRPNEITSIFKDLFPDEARRDTGVRIEGAGEAGVRLNDNGDGDGDDALQWLRTMKDGGLLTIGTDGDPDVFLGTDSGTERSERSEPTVLVLSGATASLLPSDFFRIAPRAARRSDEHVDGWAAAGGGLYKIVQDRDPATLTPRGRYFLYFGAPAAALAYAQEVRDLHGLARRAVQAPRHRNMGRFREAAGSLGETPGGSSQGWGWGRGWVSGSAWGSDWDQRRERHASEGGGSGSFGLAEEAAAALRSFSLLPPMAKLDLAMHLPDRTAAVASDDDDEAEAAAADTQTRILLVLEDTSGGGSDHGSDGGVTSIGGLRALIEADGEARNLPWAVSDGLNGVVPTDQMDEHASFSRFVVTLPDAIEARRFVRSWHRRSVTVPTTTSTGSEATAIVKATVLW</sequence>
<keyword evidence="2" id="KW-1185">Reference proteome</keyword>
<dbReference type="InParanoid" id="F0XHW7"/>
<dbReference type="GeneID" id="25975932"/>
<dbReference type="eggNOG" id="ENOG502SPB4">
    <property type="taxonomic scope" value="Eukaryota"/>
</dbReference>
<organism evidence="2">
    <name type="scientific">Grosmannia clavigera (strain kw1407 / UAMH 11150)</name>
    <name type="common">Blue stain fungus</name>
    <name type="synonym">Graphiocladiella clavigera</name>
    <dbReference type="NCBI Taxonomy" id="655863"/>
    <lineage>
        <taxon>Eukaryota</taxon>
        <taxon>Fungi</taxon>
        <taxon>Dikarya</taxon>
        <taxon>Ascomycota</taxon>
        <taxon>Pezizomycotina</taxon>
        <taxon>Sordariomycetes</taxon>
        <taxon>Sordariomycetidae</taxon>
        <taxon>Ophiostomatales</taxon>
        <taxon>Ophiostomataceae</taxon>
        <taxon>Leptographium</taxon>
    </lineage>
</organism>
<evidence type="ECO:0000313" key="1">
    <source>
        <dbReference type="EMBL" id="EFX02964.1"/>
    </source>
</evidence>
<accession>F0XHW7</accession>
<protein>
    <submittedName>
        <fullName evidence="1">Uncharacterized protein</fullName>
    </submittedName>
</protein>
<name>F0XHW7_GROCL</name>